<sequence length="528" mass="58052">MSFFSRYRLSAAVIAALSLTLSAHAGDQLRVKTATGKLEGKLSSDGQVRDFLGVPFAAPPVGPLRWKPPQPAAKWHGVRQATSFGSHCMQPLVFPDMIFHDPGPSEDCLTLNVWTPAKDKKAKLPVMVWIYGGGFAGGGTSEARQDGEHLAHKGVIVVSMNYRLGIFGFFALPELASESSHHAAGNYGLMDQVAALQWVKKNIAAFGGDPSKVTIFGESAGSISVSAQMASPMAQGLFARAMGESGGALGNIGSSFSSLDVSEQQDENFARKEIGKASLADLRAIPAEELMKMAGRGRADGFRLFWPNIDGQFLPQSPEEIYAAGKQAHVPLLAGWNMDEQKASVSMAKVKPTSESMREQAEKDFGPRSVDFLHAYAVNQQEDLMRVEEDFAGDRFIAFSTWAWLEAQVNNGASPVYRYRFDLPSPGDFFHSPEMGAFHSDDIEYVFGTLDSRKDAKWRPEDYKLSDLMQTYWTNFAKTGNPNGAGAPDWPQYNSQGDWQVMHLSPEPGARPNRHRDRYLFLQQAWKK</sequence>
<dbReference type="GO" id="GO:0016787">
    <property type="term" value="F:hydrolase activity"/>
    <property type="evidence" value="ECO:0007669"/>
    <property type="project" value="UniProtKB-KW"/>
</dbReference>
<gene>
    <name evidence="5" type="ORF">C7378_1438</name>
</gene>
<name>A0A4R1L6P7_9BACT</name>
<dbReference type="PROSITE" id="PS00941">
    <property type="entry name" value="CARBOXYLESTERASE_B_2"/>
    <property type="match status" value="1"/>
</dbReference>
<dbReference type="Pfam" id="PF00135">
    <property type="entry name" value="COesterase"/>
    <property type="match status" value="1"/>
</dbReference>
<feature type="chain" id="PRO_5021040782" description="Carboxylic ester hydrolase" evidence="3">
    <location>
        <begin position="26"/>
        <end position="528"/>
    </location>
</feature>
<keyword evidence="2 3" id="KW-0378">Hydrolase</keyword>
<dbReference type="EC" id="3.1.1.-" evidence="3"/>
<dbReference type="InterPro" id="IPR019826">
    <property type="entry name" value="Carboxylesterase_B_AS"/>
</dbReference>
<evidence type="ECO:0000256" key="2">
    <source>
        <dbReference type="ARBA" id="ARBA00022801"/>
    </source>
</evidence>
<comment type="caution">
    <text evidence="5">The sequence shown here is derived from an EMBL/GenBank/DDBJ whole genome shotgun (WGS) entry which is preliminary data.</text>
</comment>
<feature type="signal peptide" evidence="3">
    <location>
        <begin position="1"/>
        <end position="25"/>
    </location>
</feature>
<evidence type="ECO:0000256" key="3">
    <source>
        <dbReference type="RuleBase" id="RU361235"/>
    </source>
</evidence>
<comment type="similarity">
    <text evidence="1 3">Belongs to the type-B carboxylesterase/lipase family.</text>
</comment>
<dbReference type="EMBL" id="SMGK01000002">
    <property type="protein sequence ID" value="TCK73824.1"/>
    <property type="molecule type" value="Genomic_DNA"/>
</dbReference>
<dbReference type="Proteomes" id="UP000295210">
    <property type="component" value="Unassembled WGS sequence"/>
</dbReference>
<proteinExistence type="inferred from homology"/>
<reference evidence="5 6" key="1">
    <citation type="submission" date="2019-03" db="EMBL/GenBank/DDBJ databases">
        <title>Genomic Encyclopedia of Type Strains, Phase IV (KMG-IV): sequencing the most valuable type-strain genomes for metagenomic binning, comparative biology and taxonomic classification.</title>
        <authorList>
            <person name="Goeker M."/>
        </authorList>
    </citation>
    <scope>NUCLEOTIDE SEQUENCE [LARGE SCALE GENOMIC DNA]</scope>
    <source>
        <strain evidence="5 6">DSM 103428</strain>
    </source>
</reference>
<keyword evidence="3" id="KW-0732">Signal</keyword>
<evidence type="ECO:0000313" key="6">
    <source>
        <dbReference type="Proteomes" id="UP000295210"/>
    </source>
</evidence>
<dbReference type="SUPFAM" id="SSF53474">
    <property type="entry name" value="alpha/beta-Hydrolases"/>
    <property type="match status" value="1"/>
</dbReference>
<evidence type="ECO:0000313" key="5">
    <source>
        <dbReference type="EMBL" id="TCK73824.1"/>
    </source>
</evidence>
<dbReference type="OrthoDB" id="9775851at2"/>
<dbReference type="InterPro" id="IPR050309">
    <property type="entry name" value="Type-B_Carboxylest/Lipase"/>
</dbReference>
<dbReference type="InterPro" id="IPR002018">
    <property type="entry name" value="CarbesteraseB"/>
</dbReference>
<dbReference type="AlphaFoldDB" id="A0A4R1L6P7"/>
<dbReference type="PANTHER" id="PTHR11559">
    <property type="entry name" value="CARBOXYLESTERASE"/>
    <property type="match status" value="1"/>
</dbReference>
<dbReference type="InterPro" id="IPR019819">
    <property type="entry name" value="Carboxylesterase_B_CS"/>
</dbReference>
<protein>
    <recommendedName>
        <fullName evidence="3">Carboxylic ester hydrolase</fullName>
        <ecNumber evidence="3">3.1.1.-</ecNumber>
    </recommendedName>
</protein>
<dbReference type="InterPro" id="IPR029058">
    <property type="entry name" value="AB_hydrolase_fold"/>
</dbReference>
<keyword evidence="6" id="KW-1185">Reference proteome</keyword>
<organism evidence="5 6">
    <name type="scientific">Acidipila rosea</name>
    <dbReference type="NCBI Taxonomy" id="768535"/>
    <lineage>
        <taxon>Bacteria</taxon>
        <taxon>Pseudomonadati</taxon>
        <taxon>Acidobacteriota</taxon>
        <taxon>Terriglobia</taxon>
        <taxon>Terriglobales</taxon>
        <taxon>Acidobacteriaceae</taxon>
        <taxon>Acidipila</taxon>
    </lineage>
</organism>
<dbReference type="Gene3D" id="3.40.50.1820">
    <property type="entry name" value="alpha/beta hydrolase"/>
    <property type="match status" value="1"/>
</dbReference>
<evidence type="ECO:0000259" key="4">
    <source>
        <dbReference type="Pfam" id="PF00135"/>
    </source>
</evidence>
<evidence type="ECO:0000256" key="1">
    <source>
        <dbReference type="ARBA" id="ARBA00005964"/>
    </source>
</evidence>
<feature type="domain" description="Carboxylesterase type B" evidence="4">
    <location>
        <begin position="29"/>
        <end position="509"/>
    </location>
</feature>
<dbReference type="RefSeq" id="WP_131993957.1">
    <property type="nucleotide sequence ID" value="NZ_SMGK01000002.1"/>
</dbReference>
<dbReference type="PROSITE" id="PS00122">
    <property type="entry name" value="CARBOXYLESTERASE_B_1"/>
    <property type="match status" value="1"/>
</dbReference>
<accession>A0A4R1L6P7</accession>